<gene>
    <name evidence="1" type="primary">LOC125556010</name>
</gene>
<reference evidence="1" key="2">
    <citation type="submission" date="2018-03" db="EMBL/GenBank/DDBJ databases">
        <title>The Triticum urartu genome reveals the dynamic nature of wheat genome evolution.</title>
        <authorList>
            <person name="Ling H."/>
            <person name="Ma B."/>
            <person name="Shi X."/>
            <person name="Liu H."/>
            <person name="Dong L."/>
            <person name="Sun H."/>
            <person name="Cao Y."/>
            <person name="Gao Q."/>
            <person name="Zheng S."/>
            <person name="Li Y."/>
            <person name="Yu Y."/>
            <person name="Du H."/>
            <person name="Qi M."/>
            <person name="Li Y."/>
            <person name="Yu H."/>
            <person name="Cui Y."/>
            <person name="Wang N."/>
            <person name="Chen C."/>
            <person name="Wu H."/>
            <person name="Zhao Y."/>
            <person name="Zhang J."/>
            <person name="Li Y."/>
            <person name="Zhou W."/>
            <person name="Zhang B."/>
            <person name="Hu W."/>
            <person name="Eijk M."/>
            <person name="Tang J."/>
            <person name="Witsenboer H."/>
            <person name="Zhao S."/>
            <person name="Li Z."/>
            <person name="Zhang A."/>
            <person name="Wang D."/>
            <person name="Liang C."/>
        </authorList>
    </citation>
    <scope>NUCLEOTIDE SEQUENCE [LARGE SCALE GENOMIC DNA]</scope>
    <source>
        <strain evidence="1">cv. G1812</strain>
    </source>
</reference>
<dbReference type="EnsemblPlants" id="TuG1812G0500002089.01.T01">
    <property type="protein sequence ID" value="TuG1812G0500002089.01.T01.cds328241"/>
    <property type="gene ID" value="TuG1812G0500002089.01"/>
</dbReference>
<dbReference type="Gramene" id="TuG1812G0500002089.01.T01">
    <property type="protein sequence ID" value="TuG1812G0500002089.01.T01.cds328241"/>
    <property type="gene ID" value="TuG1812G0500002089.01"/>
</dbReference>
<evidence type="ECO:0000313" key="2">
    <source>
        <dbReference type="Proteomes" id="UP000015106"/>
    </source>
</evidence>
<evidence type="ECO:0000313" key="1">
    <source>
        <dbReference type="EnsemblPlants" id="TuG1812G0500002089.01.T01.cds328241"/>
    </source>
</evidence>
<proteinExistence type="predicted"/>
<dbReference type="Proteomes" id="UP000015106">
    <property type="component" value="Chromosome 5"/>
</dbReference>
<reference evidence="1" key="3">
    <citation type="submission" date="2022-06" db="UniProtKB">
        <authorList>
            <consortium name="EnsemblPlants"/>
        </authorList>
    </citation>
    <scope>IDENTIFICATION</scope>
</reference>
<reference evidence="2" key="1">
    <citation type="journal article" date="2013" name="Nature">
        <title>Draft genome of the wheat A-genome progenitor Triticum urartu.</title>
        <authorList>
            <person name="Ling H.Q."/>
            <person name="Zhao S."/>
            <person name="Liu D."/>
            <person name="Wang J."/>
            <person name="Sun H."/>
            <person name="Zhang C."/>
            <person name="Fan H."/>
            <person name="Li D."/>
            <person name="Dong L."/>
            <person name="Tao Y."/>
            <person name="Gao C."/>
            <person name="Wu H."/>
            <person name="Li Y."/>
            <person name="Cui Y."/>
            <person name="Guo X."/>
            <person name="Zheng S."/>
            <person name="Wang B."/>
            <person name="Yu K."/>
            <person name="Liang Q."/>
            <person name="Yang W."/>
            <person name="Lou X."/>
            <person name="Chen J."/>
            <person name="Feng M."/>
            <person name="Jian J."/>
            <person name="Zhang X."/>
            <person name="Luo G."/>
            <person name="Jiang Y."/>
            <person name="Liu J."/>
            <person name="Wang Z."/>
            <person name="Sha Y."/>
            <person name="Zhang B."/>
            <person name="Wu H."/>
            <person name="Tang D."/>
            <person name="Shen Q."/>
            <person name="Xue P."/>
            <person name="Zou S."/>
            <person name="Wang X."/>
            <person name="Liu X."/>
            <person name="Wang F."/>
            <person name="Yang Y."/>
            <person name="An X."/>
            <person name="Dong Z."/>
            <person name="Zhang K."/>
            <person name="Zhang X."/>
            <person name="Luo M.C."/>
            <person name="Dvorak J."/>
            <person name="Tong Y."/>
            <person name="Wang J."/>
            <person name="Yang H."/>
            <person name="Li Z."/>
            <person name="Wang D."/>
            <person name="Zhang A."/>
            <person name="Wang J."/>
        </authorList>
    </citation>
    <scope>NUCLEOTIDE SEQUENCE</scope>
    <source>
        <strain evidence="2">cv. G1812</strain>
    </source>
</reference>
<name>A0A8R7QEH3_TRIUA</name>
<accession>A0A8R7QEH3</accession>
<sequence length="44" mass="5510">FWRYHIKKEVAIDFQSSYFDRLYTAVTYIRDRDPKFQPLGWPVR</sequence>
<dbReference type="AlphaFoldDB" id="A0A8R7QEH3"/>
<protein>
    <submittedName>
        <fullName evidence="1">Uncharacterized protein</fullName>
    </submittedName>
</protein>
<organism evidence="1 2">
    <name type="scientific">Triticum urartu</name>
    <name type="common">Red wild einkorn</name>
    <name type="synonym">Crithodium urartu</name>
    <dbReference type="NCBI Taxonomy" id="4572"/>
    <lineage>
        <taxon>Eukaryota</taxon>
        <taxon>Viridiplantae</taxon>
        <taxon>Streptophyta</taxon>
        <taxon>Embryophyta</taxon>
        <taxon>Tracheophyta</taxon>
        <taxon>Spermatophyta</taxon>
        <taxon>Magnoliopsida</taxon>
        <taxon>Liliopsida</taxon>
        <taxon>Poales</taxon>
        <taxon>Poaceae</taxon>
        <taxon>BOP clade</taxon>
        <taxon>Pooideae</taxon>
        <taxon>Triticodae</taxon>
        <taxon>Triticeae</taxon>
        <taxon>Triticinae</taxon>
        <taxon>Triticum</taxon>
    </lineage>
</organism>
<keyword evidence="2" id="KW-1185">Reference proteome</keyword>